<name>A0A1H5M017_9MICC</name>
<proteinExistence type="predicted"/>
<dbReference type="RefSeq" id="WP_074711979.1">
    <property type="nucleotide sequence ID" value="NZ_FNTV01000001.1"/>
</dbReference>
<evidence type="ECO:0000313" key="1">
    <source>
        <dbReference type="EMBL" id="SEE82570.1"/>
    </source>
</evidence>
<sequence length="170" mass="18111">MESLLPAPSADREADYLAAAEAAVRSYCGWHIAPVITEEMVIDGNGAYSLPIPSLRVVDITAATNAGAVMDPLTLEWSKAGFLRADGCWTSRLRGVRLTVEHGFESVPEVAEIVRAIAGRASLSPSGITREQAGQVSVSFSLVAPGVAGGVVLMDHERVMLDRYRIFKGV</sequence>
<dbReference type="EMBL" id="FNTV01000001">
    <property type="protein sequence ID" value="SEE82570.1"/>
    <property type="molecule type" value="Genomic_DNA"/>
</dbReference>
<dbReference type="AlphaFoldDB" id="A0A1H5M017"/>
<dbReference type="Proteomes" id="UP000182725">
    <property type="component" value="Unassembled WGS sequence"/>
</dbReference>
<organism evidence="1 2">
    <name type="scientific">Arthrobacter alpinus</name>
    <dbReference type="NCBI Taxonomy" id="656366"/>
    <lineage>
        <taxon>Bacteria</taxon>
        <taxon>Bacillati</taxon>
        <taxon>Actinomycetota</taxon>
        <taxon>Actinomycetes</taxon>
        <taxon>Micrococcales</taxon>
        <taxon>Micrococcaceae</taxon>
        <taxon>Arthrobacter</taxon>
    </lineage>
</organism>
<protein>
    <recommendedName>
        <fullName evidence="3">Head-to-tail adaptor</fullName>
    </recommendedName>
</protein>
<accession>A0A1H5M017</accession>
<gene>
    <name evidence="1" type="ORF">SAMN04489740_2688</name>
</gene>
<evidence type="ECO:0008006" key="3">
    <source>
        <dbReference type="Google" id="ProtNLM"/>
    </source>
</evidence>
<evidence type="ECO:0000313" key="2">
    <source>
        <dbReference type="Proteomes" id="UP000182725"/>
    </source>
</evidence>
<reference evidence="1 2" key="1">
    <citation type="submission" date="2016-10" db="EMBL/GenBank/DDBJ databases">
        <authorList>
            <person name="de Groot N.N."/>
        </authorList>
    </citation>
    <scope>NUCLEOTIDE SEQUENCE [LARGE SCALE GENOMIC DNA]</scope>
    <source>
        <strain evidence="1 2">DSM 22274</strain>
    </source>
</reference>